<dbReference type="OrthoDB" id="9772407at2"/>
<dbReference type="InterPro" id="IPR036812">
    <property type="entry name" value="NAD(P)_OxRdtase_dom_sf"/>
</dbReference>
<evidence type="ECO:0000259" key="2">
    <source>
        <dbReference type="Pfam" id="PF00248"/>
    </source>
</evidence>
<feature type="domain" description="NADP-dependent oxidoreductase" evidence="2">
    <location>
        <begin position="16"/>
        <end position="319"/>
    </location>
</feature>
<dbReference type="PROSITE" id="PS00062">
    <property type="entry name" value="ALDOKETO_REDUCTASE_2"/>
    <property type="match status" value="1"/>
</dbReference>
<gene>
    <name evidence="3" type="ORF">E4634_18995</name>
</gene>
<dbReference type="Pfam" id="PF00248">
    <property type="entry name" value="Aldo_ket_red"/>
    <property type="match status" value="1"/>
</dbReference>
<dbReference type="InterPro" id="IPR050523">
    <property type="entry name" value="AKR_Detox_Biosynth"/>
</dbReference>
<dbReference type="EMBL" id="SRLE01000014">
    <property type="protein sequence ID" value="TGD71429.1"/>
    <property type="molecule type" value="Genomic_DNA"/>
</dbReference>
<name>A0A4Z0LVX6_9GAMM</name>
<keyword evidence="4" id="KW-1185">Reference proteome</keyword>
<dbReference type="PRINTS" id="PR00069">
    <property type="entry name" value="ALDKETRDTASE"/>
</dbReference>
<protein>
    <submittedName>
        <fullName evidence="3">Aldo/keto reductase</fullName>
    </submittedName>
</protein>
<dbReference type="CDD" id="cd19091">
    <property type="entry name" value="AKR_PsAKR"/>
    <property type="match status" value="1"/>
</dbReference>
<dbReference type="PANTHER" id="PTHR43364">
    <property type="entry name" value="NADH-SPECIFIC METHYLGLYOXAL REDUCTASE-RELATED"/>
    <property type="match status" value="1"/>
</dbReference>
<dbReference type="Gene3D" id="3.20.20.100">
    <property type="entry name" value="NADP-dependent oxidoreductase domain"/>
    <property type="match status" value="1"/>
</dbReference>
<dbReference type="PANTHER" id="PTHR43364:SF18">
    <property type="entry name" value="OXIDOREDUCTASE"/>
    <property type="match status" value="1"/>
</dbReference>
<dbReference type="FunFam" id="3.20.20.100:FF:000004">
    <property type="entry name" value="Oxidoreductase, aldo/keto reductase"/>
    <property type="match status" value="1"/>
</dbReference>
<dbReference type="GO" id="GO:0005829">
    <property type="term" value="C:cytosol"/>
    <property type="evidence" value="ECO:0007669"/>
    <property type="project" value="TreeGrafter"/>
</dbReference>
<sequence length="350" mass="38666">MEYRYLGASGLQVPVLSFGAATFGGSGRFFSAFGDTDVEQASRLIDICLEAGVNLFDAADVYSDGACEEVLGGAIKGRREKLIITTKMSLALGPGPNESGSSRLRLHRGVEGALKRLDTDYIDVLQLHGFDGHTPIEEVLSTMDALVRDGKVRYVGVSNFTGWQLMKSLGIADAHGWPRYISHQVHYSLLTRDYEWDLMPLAHDQNVGAMVWSPLAWGRLAGKVRRDQPAPEGSRLGQVAHWGLPVDEELMFNVIDVLDEIAAETGKSLAQISLNWLLQRPTVATVILGARNEEQLRDNLGAVGWSLTPEQVQRLDEVSATRPPYPYLSYYIDRSFQRLNPPLTVARGRK</sequence>
<proteinExistence type="predicted"/>
<evidence type="ECO:0000313" key="3">
    <source>
        <dbReference type="EMBL" id="TGD71429.1"/>
    </source>
</evidence>
<dbReference type="AlphaFoldDB" id="A0A4Z0LVX6"/>
<accession>A0A4Z0LVX6</accession>
<evidence type="ECO:0000313" key="4">
    <source>
        <dbReference type="Proteomes" id="UP000298050"/>
    </source>
</evidence>
<dbReference type="Proteomes" id="UP000298050">
    <property type="component" value="Unassembled WGS sequence"/>
</dbReference>
<comment type="caution">
    <text evidence="3">The sequence shown here is derived from an EMBL/GenBank/DDBJ whole genome shotgun (WGS) entry which is preliminary data.</text>
</comment>
<dbReference type="InterPro" id="IPR023210">
    <property type="entry name" value="NADP_OxRdtase_dom"/>
</dbReference>
<dbReference type="InterPro" id="IPR018170">
    <property type="entry name" value="Aldo/ket_reductase_CS"/>
</dbReference>
<reference evidence="3 4" key="1">
    <citation type="submission" date="2019-04" db="EMBL/GenBank/DDBJ databases">
        <title>Taxonomy of novel Haliea sp. from mangrove soil of West Coast of India.</title>
        <authorList>
            <person name="Verma A."/>
            <person name="Kumar P."/>
            <person name="Krishnamurthi S."/>
        </authorList>
    </citation>
    <scope>NUCLEOTIDE SEQUENCE [LARGE SCALE GENOMIC DNA]</scope>
    <source>
        <strain evidence="3 4">SAOS-164</strain>
    </source>
</reference>
<dbReference type="SUPFAM" id="SSF51430">
    <property type="entry name" value="NAD(P)-linked oxidoreductase"/>
    <property type="match status" value="1"/>
</dbReference>
<keyword evidence="1" id="KW-0560">Oxidoreductase</keyword>
<dbReference type="InterPro" id="IPR020471">
    <property type="entry name" value="AKR"/>
</dbReference>
<dbReference type="GO" id="GO:0016491">
    <property type="term" value="F:oxidoreductase activity"/>
    <property type="evidence" value="ECO:0007669"/>
    <property type="project" value="UniProtKB-KW"/>
</dbReference>
<evidence type="ECO:0000256" key="1">
    <source>
        <dbReference type="ARBA" id="ARBA00023002"/>
    </source>
</evidence>
<organism evidence="3 4">
    <name type="scientific">Mangrovimicrobium sediminis</name>
    <dbReference type="NCBI Taxonomy" id="2562682"/>
    <lineage>
        <taxon>Bacteria</taxon>
        <taxon>Pseudomonadati</taxon>
        <taxon>Pseudomonadota</taxon>
        <taxon>Gammaproteobacteria</taxon>
        <taxon>Cellvibrionales</taxon>
        <taxon>Halieaceae</taxon>
        <taxon>Mangrovimicrobium</taxon>
    </lineage>
</organism>